<gene>
    <name evidence="1" type="ORF">TU86_20025</name>
</gene>
<dbReference type="PATRIC" id="fig|1608994.3.peg.163"/>
<dbReference type="OrthoDB" id="5731347at2"/>
<evidence type="ECO:0000313" key="1">
    <source>
        <dbReference type="EMBL" id="KMN11945.1"/>
    </source>
</evidence>
<accession>A0A0J6IBI9</accession>
<dbReference type="Proteomes" id="UP000036325">
    <property type="component" value="Unassembled WGS sequence"/>
</dbReference>
<dbReference type="EMBL" id="JYLF01000011">
    <property type="protein sequence ID" value="KMN11945.1"/>
    <property type="molecule type" value="Genomic_DNA"/>
</dbReference>
<dbReference type="Pfam" id="PF10065">
    <property type="entry name" value="DUF2303"/>
    <property type="match status" value="1"/>
</dbReference>
<evidence type="ECO:0000313" key="2">
    <source>
        <dbReference type="Proteomes" id="UP000036325"/>
    </source>
</evidence>
<organism evidence="1 2">
    <name type="scientific">Pseudomonas weihenstephanensis</name>
    <dbReference type="NCBI Taxonomy" id="1608994"/>
    <lineage>
        <taxon>Bacteria</taxon>
        <taxon>Pseudomonadati</taxon>
        <taxon>Pseudomonadota</taxon>
        <taxon>Gammaproteobacteria</taxon>
        <taxon>Pseudomonadales</taxon>
        <taxon>Pseudomonadaceae</taxon>
        <taxon>Pseudomonas</taxon>
    </lineage>
</organism>
<dbReference type="InterPro" id="IPR019276">
    <property type="entry name" value="DUF2303"/>
</dbReference>
<protein>
    <submittedName>
        <fullName evidence="1">Prophage PssSM-02</fullName>
    </submittedName>
</protein>
<proteinExistence type="predicted"/>
<dbReference type="RefSeq" id="WP_048366061.1">
    <property type="nucleotide sequence ID" value="NZ_JYLF01000011.1"/>
</dbReference>
<reference evidence="1 2" key="1">
    <citation type="submission" date="2015-02" db="EMBL/GenBank/DDBJ databases">
        <title>Pseudomonas helleri sp. nov. and Pseudomonas weihenstephanensis sp. nov., isolated from raw cows milk.</title>
        <authorList>
            <person name="von Neubeck M."/>
            <person name="Huptas C."/>
            <person name="Wenning M."/>
            <person name="Scherer S."/>
        </authorList>
    </citation>
    <scope>NUCLEOTIDE SEQUENCE [LARGE SCALE GENOMIC DNA]</scope>
    <source>
        <strain evidence="1 2">DSM 29166</strain>
    </source>
</reference>
<sequence length="271" mass="29348">MSLSKEAIQLVTDTALMAAGKSLNTYSPTAILPEGAKVVDLENYQIGRSRFRGTLSTNSLVDFSAYVTERAIEGARGFIDQEEMVCGLIFNLGSDAAPGHADDRAVLRLKASAGYKAVQAVPGRPMSQKELSDWIEDWNASLNAADDAGQQMSIVKAIAAVRTITIKASSESDHAISETRTSRSAMDQIEATSKETLPSTLIFSVVPYEGLSQRHIVLRLSVITSGAQPMLKLRWVGEEVQREEIAQEFKSVLDTQIGEAAKLTLGVFDPK</sequence>
<comment type="caution">
    <text evidence="1">The sequence shown here is derived from an EMBL/GenBank/DDBJ whole genome shotgun (WGS) entry which is preliminary data.</text>
</comment>
<name>A0A0J6IBI9_9PSED</name>
<dbReference type="STRING" id="1608994.TU86_20025"/>
<dbReference type="AlphaFoldDB" id="A0A0J6IBI9"/>